<accession>A0ABW3ZQZ9</accession>
<evidence type="ECO:0000313" key="2">
    <source>
        <dbReference type="Proteomes" id="UP001597178"/>
    </source>
</evidence>
<protein>
    <submittedName>
        <fullName evidence="1">Uncharacterized protein</fullName>
    </submittedName>
</protein>
<keyword evidence="2" id="KW-1185">Reference proteome</keyword>
<proteinExistence type="predicted"/>
<dbReference type="RefSeq" id="WP_382397982.1">
    <property type="nucleotide sequence ID" value="NZ_JBHTNH010000003.1"/>
</dbReference>
<dbReference type="Proteomes" id="UP001597178">
    <property type="component" value="Unassembled WGS sequence"/>
</dbReference>
<gene>
    <name evidence="1" type="ORF">ACFQ4A_03720</name>
</gene>
<sequence>MELYAIEPKDFPAQKENQDIRVAEVTEDSLDDFINLQYETDKANGETFANEKVKLNKKQFAEDKNNMKVIGYYKGEPAGTMNVIVSEEVVEIDDLAV</sequence>
<dbReference type="Gene3D" id="3.40.630.30">
    <property type="match status" value="1"/>
</dbReference>
<name>A0ABW3ZQZ9_9BACI</name>
<organism evidence="1 2">
    <name type="scientific">Lentibacillus salinarum</name>
    <dbReference type="NCBI Taxonomy" id="446820"/>
    <lineage>
        <taxon>Bacteria</taxon>
        <taxon>Bacillati</taxon>
        <taxon>Bacillota</taxon>
        <taxon>Bacilli</taxon>
        <taxon>Bacillales</taxon>
        <taxon>Bacillaceae</taxon>
        <taxon>Lentibacillus</taxon>
    </lineage>
</organism>
<evidence type="ECO:0000313" key="1">
    <source>
        <dbReference type="EMBL" id="MFD1360787.1"/>
    </source>
</evidence>
<reference evidence="2" key="1">
    <citation type="journal article" date="2019" name="Int. J. Syst. Evol. Microbiol.">
        <title>The Global Catalogue of Microorganisms (GCM) 10K type strain sequencing project: providing services to taxonomists for standard genome sequencing and annotation.</title>
        <authorList>
            <consortium name="The Broad Institute Genomics Platform"/>
            <consortium name="The Broad Institute Genome Sequencing Center for Infectious Disease"/>
            <person name="Wu L."/>
            <person name="Ma J."/>
        </authorList>
    </citation>
    <scope>NUCLEOTIDE SEQUENCE [LARGE SCALE GENOMIC DNA]</scope>
    <source>
        <strain evidence="2">CCUG 54822</strain>
    </source>
</reference>
<comment type="caution">
    <text evidence="1">The sequence shown here is derived from an EMBL/GenBank/DDBJ whole genome shotgun (WGS) entry which is preliminary data.</text>
</comment>
<dbReference type="EMBL" id="JBHTNH010000003">
    <property type="protein sequence ID" value="MFD1360787.1"/>
    <property type="molecule type" value="Genomic_DNA"/>
</dbReference>